<evidence type="ECO:0000313" key="1">
    <source>
        <dbReference type="EMBL" id="MPM54248.1"/>
    </source>
</evidence>
<dbReference type="EMBL" id="VSSQ01014716">
    <property type="protein sequence ID" value="MPM54248.1"/>
    <property type="molecule type" value="Genomic_DNA"/>
</dbReference>
<comment type="caution">
    <text evidence="1">The sequence shown here is derived from an EMBL/GenBank/DDBJ whole genome shotgun (WGS) entry which is preliminary data.</text>
</comment>
<reference evidence="1" key="1">
    <citation type="submission" date="2019-08" db="EMBL/GenBank/DDBJ databases">
        <authorList>
            <person name="Kucharzyk K."/>
            <person name="Murdoch R.W."/>
            <person name="Higgins S."/>
            <person name="Loffler F."/>
        </authorList>
    </citation>
    <scope>NUCLEOTIDE SEQUENCE</scope>
</reference>
<proteinExistence type="predicted"/>
<sequence length="136" mass="15057">MAAEFATDATGCSRNQHHLTGELRNHLLHVDVDFVAPQQVFNAKFRDTTVHQLAVLEFVHGRQHQHAYLGFGAIAHQTILLIEDIALFGKQDVLDATGLNHLRKLFVTLGRKQTITGYANGSVAIQTDVARHLVTP</sequence>
<organism evidence="1">
    <name type="scientific">bioreactor metagenome</name>
    <dbReference type="NCBI Taxonomy" id="1076179"/>
    <lineage>
        <taxon>unclassified sequences</taxon>
        <taxon>metagenomes</taxon>
        <taxon>ecological metagenomes</taxon>
    </lineage>
</organism>
<name>A0A645ANA4_9ZZZZ</name>
<protein>
    <submittedName>
        <fullName evidence="1">Uncharacterized protein</fullName>
    </submittedName>
</protein>
<accession>A0A645ANA4</accession>
<dbReference type="AlphaFoldDB" id="A0A645ANA4"/>
<gene>
    <name evidence="1" type="ORF">SDC9_101023</name>
</gene>